<dbReference type="Gene3D" id="2.60.40.1170">
    <property type="entry name" value="Mu homology domain, subdomain B"/>
    <property type="match status" value="1"/>
</dbReference>
<dbReference type="PANTHER" id="PTHR47197">
    <property type="entry name" value="PROTEIN NIRF"/>
    <property type="match status" value="1"/>
</dbReference>
<keyword evidence="1" id="KW-0732">Signal</keyword>
<dbReference type="InterPro" id="IPR015943">
    <property type="entry name" value="WD40/YVTN_repeat-like_dom_sf"/>
</dbReference>
<evidence type="ECO:0000259" key="2">
    <source>
        <dbReference type="PROSITE" id="PS50093"/>
    </source>
</evidence>
<dbReference type="SUPFAM" id="SSF49299">
    <property type="entry name" value="PKD domain"/>
    <property type="match status" value="4"/>
</dbReference>
<dbReference type="PROSITE" id="PS50093">
    <property type="entry name" value="PKD"/>
    <property type="match status" value="3"/>
</dbReference>
<dbReference type="Pfam" id="PF10282">
    <property type="entry name" value="Lactonase"/>
    <property type="match status" value="1"/>
</dbReference>
<feature type="domain" description="PKD" evidence="2">
    <location>
        <begin position="561"/>
        <end position="647"/>
    </location>
</feature>
<dbReference type="SMART" id="SM00089">
    <property type="entry name" value="PKD"/>
    <property type="match status" value="3"/>
</dbReference>
<dbReference type="InterPro" id="IPR019405">
    <property type="entry name" value="Lactonase_7-beta_prop"/>
</dbReference>
<dbReference type="InterPro" id="IPR051200">
    <property type="entry name" value="Host-pathogen_enzymatic-act"/>
</dbReference>
<dbReference type="EMBL" id="LMVP01000537">
    <property type="protein sequence ID" value="PAV10969.1"/>
    <property type="molecule type" value="Genomic_DNA"/>
</dbReference>
<dbReference type="Proteomes" id="UP000218164">
    <property type="component" value="Unassembled WGS sequence"/>
</dbReference>
<evidence type="ECO:0000313" key="4">
    <source>
        <dbReference type="Proteomes" id="UP000218164"/>
    </source>
</evidence>
<organism evidence="3 4">
    <name type="scientific">Methanosarcina spelaei</name>
    <dbReference type="NCBI Taxonomy" id="1036679"/>
    <lineage>
        <taxon>Archaea</taxon>
        <taxon>Methanobacteriati</taxon>
        <taxon>Methanobacteriota</taxon>
        <taxon>Stenosarchaea group</taxon>
        <taxon>Methanomicrobia</taxon>
        <taxon>Methanosarcinales</taxon>
        <taxon>Methanosarcinaceae</taxon>
        <taxon>Methanosarcina</taxon>
    </lineage>
</organism>
<keyword evidence="4" id="KW-1185">Reference proteome</keyword>
<accession>A0A2A2HN99</accession>
<dbReference type="InterPro" id="IPR011964">
    <property type="entry name" value="YVTN_b-propeller_repeat"/>
</dbReference>
<dbReference type="InterPro" id="IPR035986">
    <property type="entry name" value="PKD_dom_sf"/>
</dbReference>
<dbReference type="PANTHER" id="PTHR47197:SF3">
    <property type="entry name" value="DIHYDRO-HEME D1 DEHYDROGENASE"/>
    <property type="match status" value="1"/>
</dbReference>
<dbReference type="Gene3D" id="2.60.40.10">
    <property type="entry name" value="Immunoglobulins"/>
    <property type="match status" value="4"/>
</dbReference>
<dbReference type="InterPro" id="IPR000601">
    <property type="entry name" value="PKD_dom"/>
</dbReference>
<dbReference type="Pfam" id="PF21783">
    <property type="entry name" value="YNCE"/>
    <property type="match status" value="1"/>
</dbReference>
<dbReference type="InterPro" id="IPR022409">
    <property type="entry name" value="PKD/Chitinase_dom"/>
</dbReference>
<proteinExistence type="predicted"/>
<sequence>MKTNKKLHPPALALAVILFLTLVTSTASADSVQNSADWPYAYITNYAAGTVSVIDINTNTVTATVPVGITPFGVVINPEATKVYVTNWGSNNVSVINTATNTVIATVPVGSEPKGIAINPEGTKVYVANTNSTTVSVIDTATDTVTATVNVGSYPLGIAVNSARTKAYVTNYGSNTVSVIDTATNKVTATVKVGSVPSGVVVNPFGSKVYVANSGSNTLSVIDTKTNTVTATVKVGRSPFGVAIVAGSKLYVTNSLGNTVSIINTATDAVTATVPVGINPVGMAVNPTRSKVYVANHASNTVSIIDVAKKTVTATVPVGSGPTAFGQFMYCPPLSVGANLKIYKQAPSSITSGSSMTYTLYYYNFGNKDARNVGIEDALPDNVEFESASDGGVYHSDTRTVTWDIGSVSPDGHGYKTFTVKIPQNTPVETLIYNSVSISTSDLETNDDDNTARVWTWVVSKYHDPAGYIYDVNTLEPISNASVWLQIPDGIGGWENVSTGESVPIAQPDKNPLTTDEAGKYKWDVLNGSYMVHVEASGYEPADSIVVFIPPAVTDLDVGLISLLPVANFTSNLTSGNVPLSVEFTDNSQKATEWNWDFGDGTSSTDQNTTHTYFAAGNYTVNLTVSNEHGTDSKLATIIVSEQVLPVANFTSNVTSGSAPLAVRFTDTSTGTVSSYAWDFNNDGNIDSTEQSPLYTYGTSGTYTVNLTVSNADGSDSEVKTGYINVISQSSEKPVADFSASSTSGKIPLTVTFTDTSTGIPTKWKWSFGDGTTSTQQDQKHKYSKAGKYTVTLTVANTKGSNTVTRTDYIKVIEKPVANFTSSVTKGKSPLNVKFTDTSTGTPTKWKWIFQEYRRSGNGILETGQLQPSRI</sequence>
<dbReference type="Gene3D" id="2.130.10.10">
    <property type="entry name" value="YVTN repeat-like/Quinoprotein amine dehydrogenase"/>
    <property type="match status" value="2"/>
</dbReference>
<reference evidence="3 4" key="1">
    <citation type="journal article" date="2017" name="BMC Genomics">
        <title>Genomic analysis of methanogenic archaea reveals a shift towards energy conservation.</title>
        <authorList>
            <person name="Gilmore S.P."/>
            <person name="Henske J.K."/>
            <person name="Sexton J.A."/>
            <person name="Solomon K.V."/>
            <person name="Seppala S."/>
            <person name="Yoo J.I."/>
            <person name="Huyett L.M."/>
            <person name="Pressman A."/>
            <person name="Cogan J.Z."/>
            <person name="Kivenson V."/>
            <person name="Peng X."/>
            <person name="Tan Y."/>
            <person name="Valentine D.L."/>
            <person name="O'Malley M.A."/>
        </authorList>
    </citation>
    <scope>NUCLEOTIDE SEQUENCE [LARGE SCALE GENOMIC DNA]</scope>
    <source>
        <strain evidence="3 4">MC-15</strain>
    </source>
</reference>
<protein>
    <recommendedName>
        <fullName evidence="2">PKD domain-containing protein</fullName>
    </recommendedName>
</protein>
<dbReference type="InterPro" id="IPR011045">
    <property type="entry name" value="N2O_reductase_N"/>
</dbReference>
<dbReference type="AlphaFoldDB" id="A0A2A2HN99"/>
<comment type="caution">
    <text evidence="3">The sequence shown here is derived from an EMBL/GenBank/DDBJ whole genome shotgun (WGS) entry which is preliminary data.</text>
</comment>
<dbReference type="FunFam" id="2.60.40.10:FF:000270">
    <property type="entry name" value="Cell surface protein"/>
    <property type="match status" value="3"/>
</dbReference>
<name>A0A2A2HN99_9EURY</name>
<evidence type="ECO:0000313" key="3">
    <source>
        <dbReference type="EMBL" id="PAV10969.1"/>
    </source>
</evidence>
<feature type="domain" description="PKD" evidence="2">
    <location>
        <begin position="734"/>
        <end position="817"/>
    </location>
</feature>
<dbReference type="SUPFAM" id="SSF49464">
    <property type="entry name" value="Carboxypeptidase regulatory domain-like"/>
    <property type="match status" value="1"/>
</dbReference>
<dbReference type="CDD" id="cd00146">
    <property type="entry name" value="PKD"/>
    <property type="match status" value="3"/>
</dbReference>
<dbReference type="OrthoDB" id="103676at2157"/>
<dbReference type="Gene3D" id="2.60.40.1120">
    <property type="entry name" value="Carboxypeptidase-like, regulatory domain"/>
    <property type="match status" value="1"/>
</dbReference>
<gene>
    <name evidence="3" type="ORF">ASJ81_12210</name>
</gene>
<dbReference type="InterPro" id="IPR048433">
    <property type="entry name" value="YNCE-like_beta-prop"/>
</dbReference>
<dbReference type="InterPro" id="IPR013783">
    <property type="entry name" value="Ig-like_fold"/>
</dbReference>
<feature type="domain" description="PKD" evidence="2">
    <location>
        <begin position="646"/>
        <end position="715"/>
    </location>
</feature>
<dbReference type="Pfam" id="PF01345">
    <property type="entry name" value="DUF11"/>
    <property type="match status" value="1"/>
</dbReference>
<evidence type="ECO:0000256" key="1">
    <source>
        <dbReference type="ARBA" id="ARBA00022729"/>
    </source>
</evidence>
<dbReference type="NCBIfam" id="TIGR02276">
    <property type="entry name" value="beta_rpt_yvtn"/>
    <property type="match status" value="7"/>
</dbReference>
<dbReference type="InterPro" id="IPR008969">
    <property type="entry name" value="CarboxyPept-like_regulatory"/>
</dbReference>
<dbReference type="InterPro" id="IPR001434">
    <property type="entry name" value="OmcB-like_DUF11"/>
</dbReference>
<dbReference type="Pfam" id="PF18911">
    <property type="entry name" value="PKD_4"/>
    <property type="match status" value="3"/>
</dbReference>
<dbReference type="SUPFAM" id="SSF50974">
    <property type="entry name" value="Nitrous oxide reductase, N-terminal domain"/>
    <property type="match status" value="1"/>
</dbReference>